<proteinExistence type="inferred from homology"/>
<dbReference type="SUPFAM" id="SSF63737">
    <property type="entry name" value="Leukotriene A4 hydrolase N-terminal domain"/>
    <property type="match status" value="1"/>
</dbReference>
<evidence type="ECO:0000256" key="7">
    <source>
        <dbReference type="ARBA" id="ARBA00022723"/>
    </source>
</evidence>
<comment type="caution">
    <text evidence="16">The sequence shown here is derived from an EMBL/GenBank/DDBJ whole genome shotgun (WGS) entry which is preliminary data.</text>
</comment>
<feature type="signal peptide" evidence="13">
    <location>
        <begin position="1"/>
        <end position="20"/>
    </location>
</feature>
<evidence type="ECO:0000259" key="15">
    <source>
        <dbReference type="Pfam" id="PF17900"/>
    </source>
</evidence>
<evidence type="ECO:0000256" key="10">
    <source>
        <dbReference type="ARBA" id="ARBA00023049"/>
    </source>
</evidence>
<keyword evidence="6" id="KW-0645">Protease</keyword>
<keyword evidence="10" id="KW-0482">Metalloprotease</keyword>
<evidence type="ECO:0000256" key="4">
    <source>
        <dbReference type="ARBA" id="ARBA00012564"/>
    </source>
</evidence>
<comment type="similarity">
    <text evidence="3">Belongs to the peptidase M1 family.</text>
</comment>
<evidence type="ECO:0000256" key="13">
    <source>
        <dbReference type="SAM" id="SignalP"/>
    </source>
</evidence>
<keyword evidence="7" id="KW-0479">Metal-binding</keyword>
<dbReference type="Pfam" id="PF01433">
    <property type="entry name" value="Peptidase_M1"/>
    <property type="match status" value="1"/>
</dbReference>
<evidence type="ECO:0000256" key="2">
    <source>
        <dbReference type="ARBA" id="ARBA00001947"/>
    </source>
</evidence>
<dbReference type="InterPro" id="IPR042097">
    <property type="entry name" value="Aminopeptidase_N-like_N_sf"/>
</dbReference>
<evidence type="ECO:0000256" key="9">
    <source>
        <dbReference type="ARBA" id="ARBA00022833"/>
    </source>
</evidence>
<gene>
    <name evidence="16" type="ORF">KO481_06935</name>
</gene>
<dbReference type="InterPro" id="IPR050344">
    <property type="entry name" value="Peptidase_M1_aminopeptidases"/>
</dbReference>
<dbReference type="InterPro" id="IPR045357">
    <property type="entry name" value="Aminopeptidase_N-like_N"/>
</dbReference>
<evidence type="ECO:0000256" key="5">
    <source>
        <dbReference type="ARBA" id="ARBA00015611"/>
    </source>
</evidence>
<dbReference type="PRINTS" id="PR00756">
    <property type="entry name" value="ALADIPTASE"/>
</dbReference>
<reference evidence="16 17" key="1">
    <citation type="submission" date="2021-06" db="EMBL/GenBank/DDBJ databases">
        <title>Actinomycetes sequencing.</title>
        <authorList>
            <person name="Shan Q."/>
        </authorList>
    </citation>
    <scope>NUCLEOTIDE SEQUENCE [LARGE SCALE GENOMIC DNA]</scope>
    <source>
        <strain evidence="16 17">NEAU-G5</strain>
    </source>
</reference>
<accession>A0ABS6AT94</accession>
<dbReference type="EMBL" id="JAHKNI010000002">
    <property type="protein sequence ID" value="MBU3061254.1"/>
    <property type="molecule type" value="Genomic_DNA"/>
</dbReference>
<feature type="domain" description="Peptidase M1 membrane alanine aminopeptidase" evidence="14">
    <location>
        <begin position="327"/>
        <end position="468"/>
    </location>
</feature>
<dbReference type="Gene3D" id="1.10.390.10">
    <property type="entry name" value="Neutral Protease Domain 2"/>
    <property type="match status" value="1"/>
</dbReference>
<dbReference type="EC" id="3.4.11.2" evidence="4"/>
<keyword evidence="9" id="KW-0862">Zinc</keyword>
<dbReference type="PANTHER" id="PTHR11533">
    <property type="entry name" value="PROTEASE M1 ZINC METALLOPROTEASE"/>
    <property type="match status" value="1"/>
</dbReference>
<dbReference type="InterPro" id="IPR001930">
    <property type="entry name" value="Peptidase_M1"/>
</dbReference>
<keyword evidence="13" id="KW-0732">Signal</keyword>
<dbReference type="InterPro" id="IPR014782">
    <property type="entry name" value="Peptidase_M1_dom"/>
</dbReference>
<evidence type="ECO:0000313" key="17">
    <source>
        <dbReference type="Proteomes" id="UP000733379"/>
    </source>
</evidence>
<name>A0ABS6AT94_9NOCA</name>
<evidence type="ECO:0000256" key="1">
    <source>
        <dbReference type="ARBA" id="ARBA00000098"/>
    </source>
</evidence>
<dbReference type="Proteomes" id="UP000733379">
    <property type="component" value="Unassembled WGS sequence"/>
</dbReference>
<protein>
    <recommendedName>
        <fullName evidence="5">Aminopeptidase N</fullName>
        <ecNumber evidence="4">3.4.11.2</ecNumber>
    </recommendedName>
    <alternativeName>
        <fullName evidence="11">Alanine aminopeptidase</fullName>
    </alternativeName>
    <alternativeName>
        <fullName evidence="12">Lysyl aminopeptidase</fullName>
    </alternativeName>
</protein>
<dbReference type="SUPFAM" id="SSF55486">
    <property type="entry name" value="Metalloproteases ('zincins'), catalytic domain"/>
    <property type="match status" value="1"/>
</dbReference>
<dbReference type="PANTHER" id="PTHR11533:SF297">
    <property type="entry name" value="AMINOPEPTIDASE N"/>
    <property type="match status" value="1"/>
</dbReference>
<comment type="catalytic activity">
    <reaction evidence="1">
        <text>Release of an N-terminal amino acid, Xaa-|-Yaa- from a peptide, amide or arylamide. Xaa is preferably Ala, but may be most amino acids including Pro (slow action). When a terminal hydrophobic residue is followed by a prolyl residue, the two may be released as an intact Xaa-Pro dipeptide.</text>
        <dbReference type="EC" id="3.4.11.2"/>
    </reaction>
</comment>
<evidence type="ECO:0000256" key="8">
    <source>
        <dbReference type="ARBA" id="ARBA00022801"/>
    </source>
</evidence>
<evidence type="ECO:0000256" key="12">
    <source>
        <dbReference type="ARBA" id="ARBA00031533"/>
    </source>
</evidence>
<feature type="chain" id="PRO_5045051131" description="Aminopeptidase N" evidence="13">
    <location>
        <begin position="21"/>
        <end position="487"/>
    </location>
</feature>
<dbReference type="InterPro" id="IPR027268">
    <property type="entry name" value="Peptidase_M4/M1_CTD_sf"/>
</dbReference>
<dbReference type="CDD" id="cd09603">
    <property type="entry name" value="M1_APN_like"/>
    <property type="match status" value="1"/>
</dbReference>
<evidence type="ECO:0000256" key="6">
    <source>
        <dbReference type="ARBA" id="ARBA00022670"/>
    </source>
</evidence>
<comment type="cofactor">
    <cofactor evidence="2">
        <name>Zn(2+)</name>
        <dbReference type="ChEBI" id="CHEBI:29105"/>
    </cofactor>
</comment>
<evidence type="ECO:0000259" key="14">
    <source>
        <dbReference type="Pfam" id="PF01433"/>
    </source>
</evidence>
<dbReference type="Pfam" id="PF17900">
    <property type="entry name" value="Peptidase_M1_N"/>
    <property type="match status" value="1"/>
</dbReference>
<evidence type="ECO:0000256" key="3">
    <source>
        <dbReference type="ARBA" id="ARBA00010136"/>
    </source>
</evidence>
<evidence type="ECO:0000313" key="16">
    <source>
        <dbReference type="EMBL" id="MBU3061254.1"/>
    </source>
</evidence>
<keyword evidence="17" id="KW-1185">Reference proteome</keyword>
<organism evidence="16 17">
    <name type="scientific">Nocardia albiluteola</name>
    <dbReference type="NCBI Taxonomy" id="2842303"/>
    <lineage>
        <taxon>Bacteria</taxon>
        <taxon>Bacillati</taxon>
        <taxon>Actinomycetota</taxon>
        <taxon>Actinomycetes</taxon>
        <taxon>Mycobacteriales</taxon>
        <taxon>Nocardiaceae</taxon>
        <taxon>Nocardia</taxon>
    </lineage>
</organism>
<evidence type="ECO:0000256" key="11">
    <source>
        <dbReference type="ARBA" id="ARBA00029811"/>
    </source>
</evidence>
<feature type="domain" description="Aminopeptidase N-like N-terminal" evidence="15">
    <location>
        <begin position="73"/>
        <end position="241"/>
    </location>
</feature>
<keyword evidence="8" id="KW-0378">Hydrolase</keyword>
<sequence>MCTLVAGTLLAAGPFAPAHAEAFTSAVAQQITPGASQRIGAGEPQPRVDPLVGAPGLGDSYYPDDGNGGYHVRHYDIAIDYDPPSRHLTGTTRLDAESSQPLRMFDLDYNGPGVQQVSVNDLPAGFARHGAHKLTVTPALPILPGLPFTVTVRYSGVEGDHPDHGWTISPSGGAFAAGEPHSAATWYPLNDTPLDKATFSLKATVPREWQVISNGLRLREEENGDTRTVEWATRRPMLGYLTTVAIDHFDFLNQRRANGTPLISAFAPKAAPRKPLERRLPEVLDFLESLYGPYPFESGGGIYVDTKLDFSLETQTRPVYAPWTDLNTVVHENTHQWWGDSMSVRNWSDICLNECFASYTADYLWPERKEGKNVDDQYRRTVTKYRNTPKFWAIPLQNPGAGKEFTAVYYRGPLFLHALRRTIGDDVFFSATAEFVQSHAYGRASMPEFRRFVQSKTPTDLSGFFAAWLDTTVPPPEGYLYPGSLHA</sequence>
<dbReference type="Gene3D" id="2.60.40.1730">
    <property type="entry name" value="tricorn interacting facor f3 domain"/>
    <property type="match status" value="1"/>
</dbReference>